<organism evidence="2 3">
    <name type="scientific">Natronosporangium hydrolyticum</name>
    <dbReference type="NCBI Taxonomy" id="2811111"/>
    <lineage>
        <taxon>Bacteria</taxon>
        <taxon>Bacillati</taxon>
        <taxon>Actinomycetota</taxon>
        <taxon>Actinomycetes</taxon>
        <taxon>Micromonosporales</taxon>
        <taxon>Micromonosporaceae</taxon>
        <taxon>Natronosporangium</taxon>
    </lineage>
</organism>
<sequence length="274" mass="28863">MASETVPTLVAAGAMVAGGSLGGWQLWRCWTGRTRRWVRRPGETVLVLTWGPFGVLLLLGTGVFILLGEPVGVAVGGVFCVAGFVLLVPGLLYQFFRPGWWGPRWFRELPAAARTPDVSDAITAVGVAFGARPEPASETIAAGQAVAFGPQVGRWRATFIDDPDAQAPAHALAIPGGVSGVLTLYRGGLVFAADRWEDQLRRAPTVLAVPLAEVGGGRVASAGAGPDGLRRRAKSRVRRARLVIGTGRGDLVFETGAARRIAARVAELIGGRVW</sequence>
<evidence type="ECO:0000313" key="2">
    <source>
        <dbReference type="EMBL" id="QSB15716.1"/>
    </source>
</evidence>
<keyword evidence="1" id="KW-0812">Transmembrane</keyword>
<dbReference type="KEGG" id="nhy:JQS43_05090"/>
<keyword evidence="1" id="KW-1133">Transmembrane helix</keyword>
<protein>
    <submittedName>
        <fullName evidence="2">Uncharacterized protein</fullName>
    </submittedName>
</protein>
<dbReference type="EMBL" id="CP070499">
    <property type="protein sequence ID" value="QSB15716.1"/>
    <property type="molecule type" value="Genomic_DNA"/>
</dbReference>
<dbReference type="AlphaFoldDB" id="A0A895YLZ8"/>
<feature type="transmembrane region" description="Helical" evidence="1">
    <location>
        <begin position="45"/>
        <end position="67"/>
    </location>
</feature>
<keyword evidence="1" id="KW-0472">Membrane</keyword>
<name>A0A895YLZ8_9ACTN</name>
<evidence type="ECO:0000256" key="1">
    <source>
        <dbReference type="SAM" id="Phobius"/>
    </source>
</evidence>
<feature type="transmembrane region" description="Helical" evidence="1">
    <location>
        <begin position="6"/>
        <end position="24"/>
    </location>
</feature>
<reference evidence="2" key="1">
    <citation type="submission" date="2021-02" db="EMBL/GenBank/DDBJ databases">
        <title>Natrosporangium hydrolyticum gen. nov., sp. nov, a haloalkaliphilic actinobacterium from a soda solonchak soil.</title>
        <authorList>
            <person name="Sorokin D.Y."/>
            <person name="Khijniak T.V."/>
            <person name="Zakharycheva A.P."/>
            <person name="Boueva O.V."/>
            <person name="Ariskina E.V."/>
            <person name="Hahnke R.L."/>
            <person name="Bunk B."/>
            <person name="Sproer C."/>
            <person name="Schumann P."/>
            <person name="Evtushenko L.I."/>
            <person name="Kublanov I.V."/>
        </authorList>
    </citation>
    <scope>NUCLEOTIDE SEQUENCE</scope>
    <source>
        <strain evidence="2">DSM 106523</strain>
    </source>
</reference>
<dbReference type="RefSeq" id="WP_239677900.1">
    <property type="nucleotide sequence ID" value="NZ_CP070499.1"/>
</dbReference>
<proteinExistence type="predicted"/>
<dbReference type="Proteomes" id="UP000662857">
    <property type="component" value="Chromosome"/>
</dbReference>
<keyword evidence="3" id="KW-1185">Reference proteome</keyword>
<evidence type="ECO:0000313" key="3">
    <source>
        <dbReference type="Proteomes" id="UP000662857"/>
    </source>
</evidence>
<feature type="transmembrane region" description="Helical" evidence="1">
    <location>
        <begin position="73"/>
        <end position="96"/>
    </location>
</feature>
<accession>A0A895YLZ8</accession>
<gene>
    <name evidence="2" type="ORF">JQS43_05090</name>
</gene>